<proteinExistence type="predicted"/>
<name>A0A4S3J5E0_9EURO</name>
<sequence length="73" mass="7868">MNITQVNTMILDSWLAFFGRVWAVVLWGLRGDRIGIVFASSLGTEAALAGSPRGDTSYVPTDTIDTIASGLFF</sequence>
<dbReference type="VEuPathDB" id="FungiDB:EYZ11_010425"/>
<keyword evidence="2" id="KW-1185">Reference proteome</keyword>
<dbReference type="Proteomes" id="UP000308092">
    <property type="component" value="Unassembled WGS sequence"/>
</dbReference>
<dbReference type="AlphaFoldDB" id="A0A4S3J5E0"/>
<accession>A0A4S3J5E0</accession>
<organism evidence="1 2">
    <name type="scientific">Aspergillus tanneri</name>
    <dbReference type="NCBI Taxonomy" id="1220188"/>
    <lineage>
        <taxon>Eukaryota</taxon>
        <taxon>Fungi</taxon>
        <taxon>Dikarya</taxon>
        <taxon>Ascomycota</taxon>
        <taxon>Pezizomycotina</taxon>
        <taxon>Eurotiomycetes</taxon>
        <taxon>Eurotiomycetidae</taxon>
        <taxon>Eurotiales</taxon>
        <taxon>Aspergillaceae</taxon>
        <taxon>Aspergillus</taxon>
        <taxon>Aspergillus subgen. Circumdati</taxon>
    </lineage>
</organism>
<evidence type="ECO:0000313" key="2">
    <source>
        <dbReference type="Proteomes" id="UP000308092"/>
    </source>
</evidence>
<gene>
    <name evidence="1" type="ORF">EYZ11_010425</name>
</gene>
<comment type="caution">
    <text evidence="1">The sequence shown here is derived from an EMBL/GenBank/DDBJ whole genome shotgun (WGS) entry which is preliminary data.</text>
</comment>
<evidence type="ECO:0000313" key="1">
    <source>
        <dbReference type="EMBL" id="THC90110.1"/>
    </source>
</evidence>
<reference evidence="1 2" key="1">
    <citation type="submission" date="2019-03" db="EMBL/GenBank/DDBJ databases">
        <title>The genome sequence of a newly discovered highly antifungal drug resistant Aspergillus species, Aspergillus tanneri NIH 1004.</title>
        <authorList>
            <person name="Mounaud S."/>
            <person name="Singh I."/>
            <person name="Joardar V."/>
            <person name="Pakala S."/>
            <person name="Pakala S."/>
            <person name="Venepally P."/>
            <person name="Hoover J."/>
            <person name="Nierman W."/>
            <person name="Chung J."/>
            <person name="Losada L."/>
        </authorList>
    </citation>
    <scope>NUCLEOTIDE SEQUENCE [LARGE SCALE GENOMIC DNA]</scope>
    <source>
        <strain evidence="1 2">NIH1004</strain>
    </source>
</reference>
<protein>
    <submittedName>
        <fullName evidence="1">Uncharacterized protein</fullName>
    </submittedName>
</protein>
<dbReference type="EMBL" id="SOSA01000559">
    <property type="protein sequence ID" value="THC90110.1"/>
    <property type="molecule type" value="Genomic_DNA"/>
</dbReference>